<dbReference type="SUPFAM" id="SSF51604">
    <property type="entry name" value="Enolase C-terminal domain-like"/>
    <property type="match status" value="1"/>
</dbReference>
<keyword evidence="3" id="KW-0460">Magnesium</keyword>
<dbReference type="RefSeq" id="WP_345628474.1">
    <property type="nucleotide sequence ID" value="NZ_BAABJQ010000005.1"/>
</dbReference>
<evidence type="ECO:0000313" key="7">
    <source>
        <dbReference type="Proteomes" id="UP001501570"/>
    </source>
</evidence>
<dbReference type="PANTHER" id="PTHR13794:SF58">
    <property type="entry name" value="MITOCHONDRIAL ENOLASE SUPERFAMILY MEMBER 1"/>
    <property type="match status" value="1"/>
</dbReference>
<dbReference type="InterPro" id="IPR018110">
    <property type="entry name" value="Mandel_Rmase/mucon_lact_enz_CS"/>
</dbReference>
<gene>
    <name evidence="6" type="ORF">GCM10023322_21400</name>
</gene>
<dbReference type="Proteomes" id="UP001501570">
    <property type="component" value="Unassembled WGS sequence"/>
</dbReference>
<dbReference type="SMART" id="SM00922">
    <property type="entry name" value="MR_MLE"/>
    <property type="match status" value="1"/>
</dbReference>
<dbReference type="SUPFAM" id="SSF54826">
    <property type="entry name" value="Enolase N-terminal domain-like"/>
    <property type="match status" value="1"/>
</dbReference>
<name>A0ABP9RP37_9ACTN</name>
<feature type="region of interest" description="Disordered" evidence="4">
    <location>
        <begin position="349"/>
        <end position="371"/>
    </location>
</feature>
<dbReference type="SFLD" id="SFLDS00001">
    <property type="entry name" value="Enolase"/>
    <property type="match status" value="1"/>
</dbReference>
<keyword evidence="7" id="KW-1185">Reference proteome</keyword>
<dbReference type="PROSITE" id="PS00908">
    <property type="entry name" value="MR_MLE_1"/>
    <property type="match status" value="1"/>
</dbReference>
<dbReference type="SFLD" id="SFLDG00179">
    <property type="entry name" value="mandelate_racemase"/>
    <property type="match status" value="1"/>
</dbReference>
<feature type="compositionally biased region" description="Basic and acidic residues" evidence="4">
    <location>
        <begin position="361"/>
        <end position="371"/>
    </location>
</feature>
<dbReference type="Pfam" id="PF02746">
    <property type="entry name" value="MR_MLE_N"/>
    <property type="match status" value="1"/>
</dbReference>
<keyword evidence="2" id="KW-0479">Metal-binding</keyword>
<evidence type="ECO:0000256" key="3">
    <source>
        <dbReference type="ARBA" id="ARBA00022842"/>
    </source>
</evidence>
<dbReference type="InterPro" id="IPR029017">
    <property type="entry name" value="Enolase-like_N"/>
</dbReference>
<dbReference type="InterPro" id="IPR013341">
    <property type="entry name" value="Mandelate_racemase_N_dom"/>
</dbReference>
<dbReference type="InterPro" id="IPR013342">
    <property type="entry name" value="Mandelate_racemase_C"/>
</dbReference>
<accession>A0ABP9RP37</accession>
<dbReference type="PANTHER" id="PTHR13794">
    <property type="entry name" value="ENOLASE SUPERFAMILY, MANDELATE RACEMASE"/>
    <property type="match status" value="1"/>
</dbReference>
<proteinExistence type="predicted"/>
<dbReference type="InterPro" id="IPR029065">
    <property type="entry name" value="Enolase_C-like"/>
</dbReference>
<evidence type="ECO:0000313" key="6">
    <source>
        <dbReference type="EMBL" id="GAA5183055.1"/>
    </source>
</evidence>
<dbReference type="Gene3D" id="3.20.20.120">
    <property type="entry name" value="Enolase-like C-terminal domain"/>
    <property type="match status" value="1"/>
</dbReference>
<evidence type="ECO:0000256" key="4">
    <source>
        <dbReference type="SAM" id="MobiDB-lite"/>
    </source>
</evidence>
<dbReference type="EMBL" id="BAABJQ010000005">
    <property type="protein sequence ID" value="GAA5183055.1"/>
    <property type="molecule type" value="Genomic_DNA"/>
</dbReference>
<dbReference type="Gene3D" id="3.30.390.10">
    <property type="entry name" value="Enolase-like, N-terminal domain"/>
    <property type="match status" value="1"/>
</dbReference>
<dbReference type="Pfam" id="PF13378">
    <property type="entry name" value="MR_MLE_C"/>
    <property type="match status" value="1"/>
</dbReference>
<dbReference type="InterPro" id="IPR036849">
    <property type="entry name" value="Enolase-like_C_sf"/>
</dbReference>
<dbReference type="InterPro" id="IPR046945">
    <property type="entry name" value="RHMD-like"/>
</dbReference>
<feature type="domain" description="Mandelate racemase/muconate lactonizing enzyme C-terminal" evidence="5">
    <location>
        <begin position="149"/>
        <end position="250"/>
    </location>
</feature>
<evidence type="ECO:0000256" key="2">
    <source>
        <dbReference type="ARBA" id="ARBA00022723"/>
    </source>
</evidence>
<reference evidence="7" key="1">
    <citation type="journal article" date="2019" name="Int. J. Syst. Evol. Microbiol.">
        <title>The Global Catalogue of Microorganisms (GCM) 10K type strain sequencing project: providing services to taxonomists for standard genome sequencing and annotation.</title>
        <authorList>
            <consortium name="The Broad Institute Genomics Platform"/>
            <consortium name="The Broad Institute Genome Sequencing Center for Infectious Disease"/>
            <person name="Wu L."/>
            <person name="Ma J."/>
        </authorList>
    </citation>
    <scope>NUCLEOTIDE SEQUENCE [LARGE SCALE GENOMIC DNA]</scope>
    <source>
        <strain evidence="7">JCM 18304</strain>
    </source>
</reference>
<sequence length="371" mass="38839">MAPSEPVKHEPISSVHASAYTVPTEAPEADGTLCWQETTAIVVSVTAGDCTGLGWSYGLAASSEVVNGLLASAVVGTDPVDIPGCHAAMAMAARNALLPGLVGIAVSAVDIALWDLKAQLLGVPLVELFGRCRQEVPLYGSGGFTTLTDAQLRRQLSGWVSDDGMTAVKIKIAERWGADEARDLRRMALARETVGPNVTLMVDANGGYGAKQAVRVARAAGDLGIGWLEEPVSSDDLASLALIRGMVEPDIAAGEYGTDPNYFRRMCAAGAVDCLQIDATRCGGYTGFLASAAVADSFGLPVSAHCAPQLHAPVCAAVPNLRHVEWFADHVRVDRLLFEGLVDPVAGAMRPQADRPGGGVRLREEAASLKR</sequence>
<organism evidence="6 7">
    <name type="scientific">Rugosimonospora acidiphila</name>
    <dbReference type="NCBI Taxonomy" id="556531"/>
    <lineage>
        <taxon>Bacteria</taxon>
        <taxon>Bacillati</taxon>
        <taxon>Actinomycetota</taxon>
        <taxon>Actinomycetes</taxon>
        <taxon>Micromonosporales</taxon>
        <taxon>Micromonosporaceae</taxon>
        <taxon>Rugosimonospora</taxon>
    </lineage>
</organism>
<comment type="cofactor">
    <cofactor evidence="1">
        <name>Mg(2+)</name>
        <dbReference type="ChEBI" id="CHEBI:18420"/>
    </cofactor>
</comment>
<comment type="caution">
    <text evidence="6">The sequence shown here is derived from an EMBL/GenBank/DDBJ whole genome shotgun (WGS) entry which is preliminary data.</text>
</comment>
<evidence type="ECO:0000256" key="1">
    <source>
        <dbReference type="ARBA" id="ARBA00001946"/>
    </source>
</evidence>
<evidence type="ECO:0000259" key="5">
    <source>
        <dbReference type="SMART" id="SM00922"/>
    </source>
</evidence>
<protein>
    <submittedName>
        <fullName evidence="6">Enolase C-terminal domain-like protein</fullName>
    </submittedName>
</protein>